<protein>
    <submittedName>
        <fullName evidence="1">Uncharacterized protein</fullName>
    </submittedName>
</protein>
<organism evidence="1 2">
    <name type="scientific">Tsukamurella paurometabola</name>
    <name type="common">Corynebacterium paurometabolum</name>
    <dbReference type="NCBI Taxonomy" id="2061"/>
    <lineage>
        <taxon>Bacteria</taxon>
        <taxon>Bacillati</taxon>
        <taxon>Actinomycetota</taxon>
        <taxon>Actinomycetes</taxon>
        <taxon>Mycobacteriales</taxon>
        <taxon>Tsukamurellaceae</taxon>
        <taxon>Tsukamurella</taxon>
    </lineage>
</organism>
<name>A0ABS5NLB7_TSUPA</name>
<gene>
    <name evidence="1" type="ORF">KFZ73_28025</name>
</gene>
<proteinExistence type="predicted"/>
<reference evidence="1 2" key="1">
    <citation type="submission" date="2021-04" db="EMBL/GenBank/DDBJ databases">
        <title>Whole genome sequence analysis of a thiophenic sulfur metabolizing bacteria.</title>
        <authorList>
            <person name="Akhtar N."/>
            <person name="Akram J."/>
            <person name="Aslam A."/>
        </authorList>
    </citation>
    <scope>NUCLEOTIDE SEQUENCE [LARGE SCALE GENOMIC DNA]</scope>
    <source>
        <strain evidence="1 2">3OW</strain>
    </source>
</reference>
<comment type="caution">
    <text evidence="1">The sequence shown here is derived from an EMBL/GenBank/DDBJ whole genome shotgun (WGS) entry which is preliminary data.</text>
</comment>
<feature type="non-terminal residue" evidence="1">
    <location>
        <position position="1"/>
    </location>
</feature>
<sequence>AGGLDRPAAEDELDLLPVVPAYAGRFPALDAGSGASGSNRRGAELPPSVLHVPGDLAVDEHMRWQEAMFDAAYERFIGG</sequence>
<accession>A0ABS5NLB7</accession>
<dbReference type="RefSeq" id="WP_212555843.1">
    <property type="nucleotide sequence ID" value="NZ_JAGXOE010000851.1"/>
</dbReference>
<keyword evidence="2" id="KW-1185">Reference proteome</keyword>
<evidence type="ECO:0000313" key="2">
    <source>
        <dbReference type="Proteomes" id="UP000676853"/>
    </source>
</evidence>
<feature type="non-terminal residue" evidence="1">
    <location>
        <position position="79"/>
    </location>
</feature>
<dbReference type="Proteomes" id="UP000676853">
    <property type="component" value="Unassembled WGS sequence"/>
</dbReference>
<dbReference type="EMBL" id="JAGXOE010000851">
    <property type="protein sequence ID" value="MBS4105069.1"/>
    <property type="molecule type" value="Genomic_DNA"/>
</dbReference>
<evidence type="ECO:0000313" key="1">
    <source>
        <dbReference type="EMBL" id="MBS4105069.1"/>
    </source>
</evidence>